<dbReference type="Proteomes" id="UP000499080">
    <property type="component" value="Unassembled WGS sequence"/>
</dbReference>
<dbReference type="EMBL" id="BGPR01075645">
    <property type="protein sequence ID" value="GBL56518.1"/>
    <property type="molecule type" value="Genomic_DNA"/>
</dbReference>
<evidence type="ECO:0000313" key="1">
    <source>
        <dbReference type="EMBL" id="GBL56518.1"/>
    </source>
</evidence>
<accession>A0A4Y1ZLR9</accession>
<evidence type="ECO:0000313" key="2">
    <source>
        <dbReference type="Proteomes" id="UP000499080"/>
    </source>
</evidence>
<keyword evidence="2" id="KW-1185">Reference proteome</keyword>
<protein>
    <submittedName>
        <fullName evidence="1">Uncharacterized protein</fullName>
    </submittedName>
</protein>
<proteinExistence type="predicted"/>
<sequence>MFGYRLWVVTYWTQASTTRVRTAIGSSIMLLTFFKKHEDYFGTDLVNLNSGHQMTRTTPELARTLQAYTPQQWEDLQLPIYDLACYRPIYTGGSSVQSGCEPGSLRLQSPELTNRLSRPLLF</sequence>
<organism evidence="1 2">
    <name type="scientific">Araneus ventricosus</name>
    <name type="common">Orbweaver spider</name>
    <name type="synonym">Epeira ventricosa</name>
    <dbReference type="NCBI Taxonomy" id="182803"/>
    <lineage>
        <taxon>Eukaryota</taxon>
        <taxon>Metazoa</taxon>
        <taxon>Ecdysozoa</taxon>
        <taxon>Arthropoda</taxon>
        <taxon>Chelicerata</taxon>
        <taxon>Arachnida</taxon>
        <taxon>Araneae</taxon>
        <taxon>Araneomorphae</taxon>
        <taxon>Entelegynae</taxon>
        <taxon>Araneoidea</taxon>
        <taxon>Araneidae</taxon>
        <taxon>Araneus</taxon>
    </lineage>
</organism>
<gene>
    <name evidence="1" type="ORF">AVEN_113869_1</name>
</gene>
<name>A0A4Y1ZLR9_ARAVE</name>
<reference evidence="1 2" key="1">
    <citation type="journal article" date="2019" name="Sci. Rep.">
        <title>Orb-weaving spider Araneus ventricosus genome elucidates the spidroin gene catalogue.</title>
        <authorList>
            <person name="Kono N."/>
            <person name="Nakamura H."/>
            <person name="Ohtoshi R."/>
            <person name="Moran D.A.P."/>
            <person name="Shinohara A."/>
            <person name="Yoshida Y."/>
            <person name="Fujiwara M."/>
            <person name="Mori M."/>
            <person name="Tomita M."/>
            <person name="Arakawa K."/>
        </authorList>
    </citation>
    <scope>NUCLEOTIDE SEQUENCE [LARGE SCALE GENOMIC DNA]</scope>
</reference>
<dbReference type="AlphaFoldDB" id="A0A4Y1ZLR9"/>
<comment type="caution">
    <text evidence="1">The sequence shown here is derived from an EMBL/GenBank/DDBJ whole genome shotgun (WGS) entry which is preliminary data.</text>
</comment>